<feature type="binding site" evidence="8">
    <location>
        <position position="176"/>
    </location>
    <ligand>
        <name>ATP</name>
        <dbReference type="ChEBI" id="CHEBI:30616"/>
    </ligand>
</feature>
<dbReference type="EC" id="2.7.7.-" evidence="8"/>
<comment type="catalytic activity">
    <reaction evidence="8">
        <text>L-tyrosyl-[protein] + UTP = O-(5'-uridylyl)-L-tyrosyl-[protein] + diphosphate</text>
        <dbReference type="Rhea" id="RHEA:83887"/>
        <dbReference type="Rhea" id="RHEA-COMP:10136"/>
        <dbReference type="Rhea" id="RHEA-COMP:20238"/>
        <dbReference type="ChEBI" id="CHEBI:33019"/>
        <dbReference type="ChEBI" id="CHEBI:46398"/>
        <dbReference type="ChEBI" id="CHEBI:46858"/>
        <dbReference type="ChEBI" id="CHEBI:90602"/>
    </reaction>
</comment>
<evidence type="ECO:0000256" key="4">
    <source>
        <dbReference type="ARBA" id="ARBA00022723"/>
    </source>
</evidence>
<evidence type="ECO:0000256" key="6">
    <source>
        <dbReference type="ARBA" id="ARBA00022840"/>
    </source>
</evidence>
<proteinExistence type="inferred from homology"/>
<keyword evidence="5 8" id="KW-0547">Nucleotide-binding</keyword>
<dbReference type="PANTHER" id="PTHR32057:SF14">
    <property type="entry name" value="PROTEIN ADENYLYLTRANSFERASE SELO, MITOCHONDRIAL"/>
    <property type="match status" value="1"/>
</dbReference>
<feature type="binding site" evidence="8">
    <location>
        <position position="183"/>
    </location>
    <ligand>
        <name>ATP</name>
        <dbReference type="ChEBI" id="CHEBI:30616"/>
    </ligand>
</feature>
<feature type="binding site" evidence="8">
    <location>
        <position position="126"/>
    </location>
    <ligand>
        <name>ATP</name>
        <dbReference type="ChEBI" id="CHEBI:30616"/>
    </ligand>
</feature>
<protein>
    <recommendedName>
        <fullName evidence="8">Protein nucleotidyltransferase YdiU</fullName>
        <ecNumber evidence="8">2.7.7.-</ecNumber>
    </recommendedName>
    <alternativeName>
        <fullName evidence="8">Protein adenylyltransferase YdiU</fullName>
        <ecNumber evidence="8">2.7.7.108</ecNumber>
    </alternativeName>
    <alternativeName>
        <fullName evidence="8">Protein uridylyltransferase YdiU</fullName>
        <ecNumber evidence="8">2.7.7.-</ecNumber>
    </alternativeName>
</protein>
<dbReference type="Pfam" id="PF02696">
    <property type="entry name" value="SelO"/>
    <property type="match status" value="1"/>
</dbReference>
<dbReference type="Proteomes" id="UP001446205">
    <property type="component" value="Unassembled WGS sequence"/>
</dbReference>
<feature type="binding site" evidence="8">
    <location>
        <position position="262"/>
    </location>
    <ligand>
        <name>ATP</name>
        <dbReference type="ChEBI" id="CHEBI:30616"/>
    </ligand>
</feature>
<reference evidence="9 10" key="1">
    <citation type="submission" date="2024-04" db="EMBL/GenBank/DDBJ databases">
        <authorList>
            <person name="Abashina T."/>
            <person name="Shaikin A."/>
        </authorList>
    </citation>
    <scope>NUCLEOTIDE SEQUENCE [LARGE SCALE GENOMIC DNA]</scope>
    <source>
        <strain evidence="9 10">AAFK</strain>
    </source>
</reference>
<gene>
    <name evidence="8" type="primary">ydiU</name>
    <name evidence="8" type="synonym">selO</name>
    <name evidence="9" type="ORF">WOB96_01405</name>
</gene>
<keyword evidence="3 8" id="KW-0548">Nucleotidyltransferase</keyword>
<evidence type="ECO:0000256" key="3">
    <source>
        <dbReference type="ARBA" id="ARBA00022695"/>
    </source>
</evidence>
<comment type="caution">
    <text evidence="9">The sequence shown here is derived from an EMBL/GenBank/DDBJ whole genome shotgun (WGS) entry which is preliminary data.</text>
</comment>
<evidence type="ECO:0000256" key="8">
    <source>
        <dbReference type="HAMAP-Rule" id="MF_00692"/>
    </source>
</evidence>
<dbReference type="EMBL" id="JBBPCO010000001">
    <property type="protein sequence ID" value="MEK8088410.1"/>
    <property type="molecule type" value="Genomic_DNA"/>
</dbReference>
<comment type="similarity">
    <text evidence="1 8">Belongs to the SELO family.</text>
</comment>
<comment type="catalytic activity">
    <reaction evidence="8">
        <text>L-seryl-[protein] + ATP = 3-O-(5'-adenylyl)-L-seryl-[protein] + diphosphate</text>
        <dbReference type="Rhea" id="RHEA:58120"/>
        <dbReference type="Rhea" id="RHEA-COMP:9863"/>
        <dbReference type="Rhea" id="RHEA-COMP:15073"/>
        <dbReference type="ChEBI" id="CHEBI:29999"/>
        <dbReference type="ChEBI" id="CHEBI:30616"/>
        <dbReference type="ChEBI" id="CHEBI:33019"/>
        <dbReference type="ChEBI" id="CHEBI:142516"/>
        <dbReference type="EC" id="2.7.7.108"/>
    </reaction>
</comment>
<keyword evidence="7 8" id="KW-0460">Magnesium</keyword>
<dbReference type="PANTHER" id="PTHR32057">
    <property type="entry name" value="PROTEIN ADENYLYLTRANSFERASE SELO, MITOCHONDRIAL"/>
    <property type="match status" value="1"/>
</dbReference>
<comment type="catalytic activity">
    <reaction evidence="8">
        <text>L-seryl-[protein] + UTP = O-(5'-uridylyl)-L-seryl-[protein] + diphosphate</text>
        <dbReference type="Rhea" id="RHEA:64604"/>
        <dbReference type="Rhea" id="RHEA-COMP:9863"/>
        <dbReference type="Rhea" id="RHEA-COMP:16635"/>
        <dbReference type="ChEBI" id="CHEBI:29999"/>
        <dbReference type="ChEBI" id="CHEBI:33019"/>
        <dbReference type="ChEBI" id="CHEBI:46398"/>
        <dbReference type="ChEBI" id="CHEBI:156051"/>
    </reaction>
</comment>
<comment type="catalytic activity">
    <reaction evidence="8">
        <text>L-tyrosyl-[protein] + ATP = O-(5'-adenylyl)-L-tyrosyl-[protein] + diphosphate</text>
        <dbReference type="Rhea" id="RHEA:54288"/>
        <dbReference type="Rhea" id="RHEA-COMP:10136"/>
        <dbReference type="Rhea" id="RHEA-COMP:13846"/>
        <dbReference type="ChEBI" id="CHEBI:30616"/>
        <dbReference type="ChEBI" id="CHEBI:33019"/>
        <dbReference type="ChEBI" id="CHEBI:46858"/>
        <dbReference type="ChEBI" id="CHEBI:83624"/>
        <dbReference type="EC" id="2.7.7.108"/>
    </reaction>
</comment>
<feature type="active site" description="Proton acceptor" evidence="8">
    <location>
        <position position="252"/>
    </location>
</feature>
<evidence type="ECO:0000256" key="7">
    <source>
        <dbReference type="ARBA" id="ARBA00022842"/>
    </source>
</evidence>
<evidence type="ECO:0000256" key="1">
    <source>
        <dbReference type="ARBA" id="ARBA00009747"/>
    </source>
</evidence>
<keyword evidence="8" id="KW-0464">Manganese</keyword>
<comment type="catalytic activity">
    <reaction evidence="8">
        <text>L-histidyl-[protein] + UTP = N(tele)-(5'-uridylyl)-L-histidyl-[protein] + diphosphate</text>
        <dbReference type="Rhea" id="RHEA:83891"/>
        <dbReference type="Rhea" id="RHEA-COMP:9745"/>
        <dbReference type="Rhea" id="RHEA-COMP:20239"/>
        <dbReference type="ChEBI" id="CHEBI:29979"/>
        <dbReference type="ChEBI" id="CHEBI:33019"/>
        <dbReference type="ChEBI" id="CHEBI:46398"/>
        <dbReference type="ChEBI" id="CHEBI:233474"/>
    </reaction>
</comment>
<feature type="binding site" evidence="8">
    <location>
        <position position="92"/>
    </location>
    <ligand>
        <name>ATP</name>
        <dbReference type="ChEBI" id="CHEBI:30616"/>
    </ligand>
</feature>
<accession>A0ABU9D6T5</accession>
<keyword evidence="4 8" id="KW-0479">Metal-binding</keyword>
<dbReference type="NCBIfam" id="NF000658">
    <property type="entry name" value="PRK00029.1"/>
    <property type="match status" value="1"/>
</dbReference>
<evidence type="ECO:0000256" key="5">
    <source>
        <dbReference type="ARBA" id="ARBA00022741"/>
    </source>
</evidence>
<keyword evidence="2 8" id="KW-0808">Transferase</keyword>
<feature type="binding site" evidence="8">
    <location>
        <position position="93"/>
    </location>
    <ligand>
        <name>ATP</name>
        <dbReference type="ChEBI" id="CHEBI:30616"/>
    </ligand>
</feature>
<feature type="binding site" evidence="8">
    <location>
        <position position="125"/>
    </location>
    <ligand>
        <name>ATP</name>
        <dbReference type="ChEBI" id="CHEBI:30616"/>
    </ligand>
</feature>
<evidence type="ECO:0000313" key="9">
    <source>
        <dbReference type="EMBL" id="MEK8088410.1"/>
    </source>
</evidence>
<evidence type="ECO:0000256" key="2">
    <source>
        <dbReference type="ARBA" id="ARBA00022679"/>
    </source>
</evidence>
<organism evidence="9 10">
    <name type="scientific">Thermithiobacillus plumbiphilus</name>
    <dbReference type="NCBI Taxonomy" id="1729899"/>
    <lineage>
        <taxon>Bacteria</taxon>
        <taxon>Pseudomonadati</taxon>
        <taxon>Pseudomonadota</taxon>
        <taxon>Acidithiobacillia</taxon>
        <taxon>Acidithiobacillales</taxon>
        <taxon>Thermithiobacillaceae</taxon>
        <taxon>Thermithiobacillus</taxon>
    </lineage>
</organism>
<dbReference type="InterPro" id="IPR003846">
    <property type="entry name" value="SelO"/>
</dbReference>
<comment type="catalytic activity">
    <reaction evidence="8">
        <text>L-threonyl-[protein] + ATP = 3-O-(5'-adenylyl)-L-threonyl-[protein] + diphosphate</text>
        <dbReference type="Rhea" id="RHEA:54292"/>
        <dbReference type="Rhea" id="RHEA-COMP:11060"/>
        <dbReference type="Rhea" id="RHEA-COMP:13847"/>
        <dbReference type="ChEBI" id="CHEBI:30013"/>
        <dbReference type="ChEBI" id="CHEBI:30616"/>
        <dbReference type="ChEBI" id="CHEBI:33019"/>
        <dbReference type="ChEBI" id="CHEBI:138113"/>
        <dbReference type="EC" id="2.7.7.108"/>
    </reaction>
</comment>
<sequence>MPTFDQRTFDNSFAGLPDDFFSRVRPDPLPDPYLVSVSDSAAALLDLDPASLSQPEGLAVLAGARVPAGADPIATLYSGHQFGHYVPQLGDGRAILLGEVRNQRGEHWEIQLKGAGQTPFSRMGDGRAVLRSTIREYLCSEAMHGLGIPTTRALAIVGSDLAVYREEVETGAVLARLAPSHVRFGHFEVYFYRDRHADLKTLADYVIDHDFPGFSDKSDKYTAFFQEVLERTARLIARWQTVGFAHGVMNTDNMSILGLTIDYGPYGFLDAYDPGFICNHSDNTGRYAFDNQPRIAMWNLSALAQALSPLVPVEEGRAVLERFGPVYATEYVHGMCAKLGLLEPDKADIALFQDLLKLMAQTRADYTNFFRTLSRFSTDEGASNSILRDQILDRAGFDAWALRYRERLLKQAESDDTRATRMNVVNPKYILRNYLAQNAIARAQEKDFSELNRLLDLLRRPFDEQPEMEIYAAPPPDWASHISVSCSS</sequence>
<feature type="binding site" evidence="8">
    <location>
        <position position="90"/>
    </location>
    <ligand>
        <name>ATP</name>
        <dbReference type="ChEBI" id="CHEBI:30616"/>
    </ligand>
</feature>
<comment type="function">
    <text evidence="8">Nucleotidyltransferase involved in the post-translational modification of proteins. It can catalyze the addition of adenosine monophosphate (AMP) or uridine monophosphate (UMP) to a protein, resulting in modifications known as AMPylation and UMPylation.</text>
</comment>
<feature type="binding site" evidence="8">
    <location>
        <position position="262"/>
    </location>
    <ligand>
        <name>Mg(2+)</name>
        <dbReference type="ChEBI" id="CHEBI:18420"/>
    </ligand>
</feature>
<keyword evidence="10" id="KW-1185">Reference proteome</keyword>
<dbReference type="HAMAP" id="MF_00692">
    <property type="entry name" value="SelO"/>
    <property type="match status" value="1"/>
</dbReference>
<dbReference type="RefSeq" id="WP_341369473.1">
    <property type="nucleotide sequence ID" value="NZ_JBBPCO010000001.1"/>
</dbReference>
<feature type="binding site" evidence="8">
    <location>
        <position position="113"/>
    </location>
    <ligand>
        <name>ATP</name>
        <dbReference type="ChEBI" id="CHEBI:30616"/>
    </ligand>
</feature>
<comment type="cofactor">
    <cofactor evidence="8">
        <name>Mg(2+)</name>
        <dbReference type="ChEBI" id="CHEBI:18420"/>
    </cofactor>
    <cofactor evidence="8">
        <name>Mn(2+)</name>
        <dbReference type="ChEBI" id="CHEBI:29035"/>
    </cofactor>
</comment>
<keyword evidence="6 8" id="KW-0067">ATP-binding</keyword>
<name>A0ABU9D6T5_9PROT</name>
<feature type="binding site" evidence="8">
    <location>
        <position position="253"/>
    </location>
    <ligand>
        <name>Mg(2+)</name>
        <dbReference type="ChEBI" id="CHEBI:18420"/>
    </ligand>
</feature>
<evidence type="ECO:0000313" key="10">
    <source>
        <dbReference type="Proteomes" id="UP001446205"/>
    </source>
</evidence>
<dbReference type="EC" id="2.7.7.108" evidence="8"/>